<keyword evidence="3" id="KW-0645">Protease</keyword>
<feature type="chain" id="PRO_5043359690" evidence="8">
    <location>
        <begin position="26"/>
        <end position="788"/>
    </location>
</feature>
<evidence type="ECO:0000256" key="7">
    <source>
        <dbReference type="PROSITE-ProRule" id="PRU01240"/>
    </source>
</evidence>
<dbReference type="GO" id="GO:0004252">
    <property type="term" value="F:serine-type endopeptidase activity"/>
    <property type="evidence" value="ECO:0007669"/>
    <property type="project" value="InterPro"/>
</dbReference>
<comment type="caution">
    <text evidence="12">The sequence shown here is derived from an EMBL/GenBank/DDBJ whole genome shotgun (WGS) entry which is preliminary data.</text>
</comment>
<dbReference type="PROSITE" id="PS00138">
    <property type="entry name" value="SUBTILASE_SER"/>
    <property type="match status" value="1"/>
</dbReference>
<dbReference type="Pfam" id="PF00082">
    <property type="entry name" value="Peptidase_S8"/>
    <property type="match status" value="1"/>
</dbReference>
<gene>
    <name evidence="12" type="ORF">DCAF_LOCUS18812</name>
</gene>
<dbReference type="PANTHER" id="PTHR10795">
    <property type="entry name" value="PROPROTEIN CONVERTASE SUBTILISIN/KEXIN"/>
    <property type="match status" value="1"/>
</dbReference>
<evidence type="ECO:0000256" key="4">
    <source>
        <dbReference type="ARBA" id="ARBA00022729"/>
    </source>
</evidence>
<dbReference type="InterPro" id="IPR045051">
    <property type="entry name" value="SBT"/>
</dbReference>
<dbReference type="InterPro" id="IPR037045">
    <property type="entry name" value="S8pro/Inhibitor_I9_sf"/>
</dbReference>
<name>A0AAV1S5H6_9ROSI</name>
<evidence type="ECO:0000256" key="6">
    <source>
        <dbReference type="ARBA" id="ARBA00022825"/>
    </source>
</evidence>
<reference evidence="12 13" key="1">
    <citation type="submission" date="2024-01" db="EMBL/GenBank/DDBJ databases">
        <authorList>
            <person name="Waweru B."/>
        </authorList>
    </citation>
    <scope>NUCLEOTIDE SEQUENCE [LARGE SCALE GENOMIC DNA]</scope>
</reference>
<feature type="domain" description="Inhibitor I9" evidence="10">
    <location>
        <begin position="33"/>
        <end position="107"/>
    </location>
</feature>
<feature type="domain" description="Inhibitor I9" evidence="10">
    <location>
        <begin position="569"/>
        <end position="643"/>
    </location>
</feature>
<sequence>MKSFTICYVFFFLLSVAFLIEYSGAAEGDKDGVYIVYMGAAAANGSLKNEHAQLLRSLLRRRKNALVHSYEHGISGFAARLSAAEAQSIAKKPGVVSVFPDPVYQLHTTRSWDFLEYGTDPEIDSNPHYDSNSSSQESDTIIGFLDTGIWPESESFNDKDMGPIPSRWKGACAEAHDFNSSNCNRKFGSEFVLGDNKVIKGEAINFANIGKSPVHPLVYGTKLVRDCFPDSMADDTIKGKIVICENYNDTGSQYVKKSEVQNLGGIGLVLVEDRSRGLANNFQEFPMTVIRSKDAAEPDIAAPGTDILAAWLDNDTAVTLKGKESPKFNIISGTSMSCPHVSGMAAVVKSQYPSWSPSAIKSAIMTTASQISNTGGSITTELGSIATAYDYGAGEISISGPLQPGLVYETTTIDYLNFLCYHGYNTSTIKVISKDVPAGFACPKDSSVDLMSNINYPSIAVFNLTGNQTRAVNRTLTNVAGDGTITYSLTTEAPPSVLKIEVSPTSLQFNKNGQRLSYQVIFKPTVSSLKEDVFGSIIWANKKFKVRTPFVVSKLGAAEGAAEGDKDGVYIVYMGAATADVSSKNHHAQLLSSVLKRRKNAVVHSYEHGISGFAARLSAAEAQSIAKKPGVVSVFPDPVYQLHTTRSWDFLKYGTDVKIDLRPNSDSNSSSPGYDAIIGIIDTGIWPESESFSDKDLGSIPSRWNGSCADAHDFNSSNCNRKIIGARSYGDDGDRLDNTPRDMIGHGTHGEAINFASIGKFPVHPLIYAKSAKNTDVTESEARYAIFT</sequence>
<dbReference type="Gene3D" id="3.30.70.80">
    <property type="entry name" value="Peptidase S8 propeptide/proteinase inhibitor I9"/>
    <property type="match status" value="2"/>
</dbReference>
<dbReference type="Proteomes" id="UP001314170">
    <property type="component" value="Unassembled WGS sequence"/>
</dbReference>
<dbReference type="Pfam" id="PF05922">
    <property type="entry name" value="Inhibitor_I9"/>
    <property type="match status" value="2"/>
</dbReference>
<dbReference type="FunFam" id="3.30.70.80:FF:000002">
    <property type="entry name" value="Subtilisin-like protease SBT5.3"/>
    <property type="match status" value="1"/>
</dbReference>
<feature type="signal peptide" evidence="8">
    <location>
        <begin position="1"/>
        <end position="25"/>
    </location>
</feature>
<dbReference type="InterPro" id="IPR010259">
    <property type="entry name" value="S8pro/Inhibitor_I9"/>
</dbReference>
<accession>A0AAV1S5H6</accession>
<dbReference type="Gene3D" id="3.40.50.200">
    <property type="entry name" value="Peptidase S8/S53 domain"/>
    <property type="match status" value="3"/>
</dbReference>
<dbReference type="GO" id="GO:0005576">
    <property type="term" value="C:extracellular region"/>
    <property type="evidence" value="ECO:0007669"/>
    <property type="project" value="UniProtKB-SubCell"/>
</dbReference>
<keyword evidence="6" id="KW-0720">Serine protease</keyword>
<comment type="similarity">
    <text evidence="2 7">Belongs to the peptidase S8 family.</text>
</comment>
<dbReference type="GO" id="GO:0006508">
    <property type="term" value="P:proteolysis"/>
    <property type="evidence" value="ECO:0007669"/>
    <property type="project" value="UniProtKB-KW"/>
</dbReference>
<evidence type="ECO:0000259" key="11">
    <source>
        <dbReference type="Pfam" id="PF17766"/>
    </source>
</evidence>
<keyword evidence="4 8" id="KW-0732">Signal</keyword>
<dbReference type="AlphaFoldDB" id="A0AAV1S5H6"/>
<evidence type="ECO:0000259" key="10">
    <source>
        <dbReference type="Pfam" id="PF05922"/>
    </source>
</evidence>
<dbReference type="InterPro" id="IPR041469">
    <property type="entry name" value="Subtilisin-like_FN3"/>
</dbReference>
<feature type="domain" description="Peptidase S8/S53" evidence="9">
    <location>
        <begin position="291"/>
        <end position="393"/>
    </location>
</feature>
<dbReference type="PROSITE" id="PS51892">
    <property type="entry name" value="SUBTILASE"/>
    <property type="match status" value="1"/>
</dbReference>
<dbReference type="Pfam" id="PF17766">
    <property type="entry name" value="fn3_6"/>
    <property type="match status" value="1"/>
</dbReference>
<dbReference type="PRINTS" id="PR00723">
    <property type="entry name" value="SUBTILISIN"/>
</dbReference>
<evidence type="ECO:0000256" key="8">
    <source>
        <dbReference type="SAM" id="SignalP"/>
    </source>
</evidence>
<dbReference type="InterPro" id="IPR036852">
    <property type="entry name" value="Peptidase_S8/S53_dom_sf"/>
</dbReference>
<feature type="domain" description="Subtilisin-like protease fibronectin type-III" evidence="11">
    <location>
        <begin position="453"/>
        <end position="552"/>
    </location>
</feature>
<evidence type="ECO:0000256" key="1">
    <source>
        <dbReference type="ARBA" id="ARBA00004613"/>
    </source>
</evidence>
<evidence type="ECO:0000256" key="3">
    <source>
        <dbReference type="ARBA" id="ARBA00022670"/>
    </source>
</evidence>
<dbReference type="EMBL" id="CAWUPB010001173">
    <property type="protein sequence ID" value="CAK7346142.1"/>
    <property type="molecule type" value="Genomic_DNA"/>
</dbReference>
<comment type="caution">
    <text evidence="7">Lacks conserved residue(s) required for the propagation of feature annotation.</text>
</comment>
<evidence type="ECO:0000256" key="5">
    <source>
        <dbReference type="ARBA" id="ARBA00022801"/>
    </source>
</evidence>
<keyword evidence="13" id="KW-1185">Reference proteome</keyword>
<keyword evidence="5" id="KW-0378">Hydrolase</keyword>
<proteinExistence type="inferred from homology"/>
<dbReference type="InterPro" id="IPR015500">
    <property type="entry name" value="Peptidase_S8_subtilisin-rel"/>
</dbReference>
<protein>
    <submittedName>
        <fullName evidence="12">Uncharacterized protein</fullName>
    </submittedName>
</protein>
<dbReference type="Gene3D" id="2.60.40.2310">
    <property type="match status" value="1"/>
</dbReference>
<organism evidence="12 13">
    <name type="scientific">Dovyalis caffra</name>
    <dbReference type="NCBI Taxonomy" id="77055"/>
    <lineage>
        <taxon>Eukaryota</taxon>
        <taxon>Viridiplantae</taxon>
        <taxon>Streptophyta</taxon>
        <taxon>Embryophyta</taxon>
        <taxon>Tracheophyta</taxon>
        <taxon>Spermatophyta</taxon>
        <taxon>Magnoliopsida</taxon>
        <taxon>eudicotyledons</taxon>
        <taxon>Gunneridae</taxon>
        <taxon>Pentapetalae</taxon>
        <taxon>rosids</taxon>
        <taxon>fabids</taxon>
        <taxon>Malpighiales</taxon>
        <taxon>Salicaceae</taxon>
        <taxon>Flacourtieae</taxon>
        <taxon>Dovyalis</taxon>
    </lineage>
</organism>
<evidence type="ECO:0000313" key="12">
    <source>
        <dbReference type="EMBL" id="CAK7346142.1"/>
    </source>
</evidence>
<dbReference type="InterPro" id="IPR000209">
    <property type="entry name" value="Peptidase_S8/S53_dom"/>
</dbReference>
<dbReference type="SUPFAM" id="SSF52743">
    <property type="entry name" value="Subtilisin-like"/>
    <property type="match status" value="3"/>
</dbReference>
<evidence type="ECO:0000259" key="9">
    <source>
        <dbReference type="Pfam" id="PF00082"/>
    </source>
</evidence>
<comment type="subcellular location">
    <subcellularLocation>
        <location evidence="1">Secreted</location>
    </subcellularLocation>
</comment>
<evidence type="ECO:0000256" key="2">
    <source>
        <dbReference type="ARBA" id="ARBA00011073"/>
    </source>
</evidence>
<dbReference type="InterPro" id="IPR023828">
    <property type="entry name" value="Peptidase_S8_Ser-AS"/>
</dbReference>
<evidence type="ECO:0000313" key="13">
    <source>
        <dbReference type="Proteomes" id="UP001314170"/>
    </source>
</evidence>